<sequence length="57" mass="6680">MVIKVRAIALLQSISVEYGRSHLVFKCQPVILLWVDRIFKLWVGRINQKSDRALSRK</sequence>
<accession>A0ABV0JN62</accession>
<dbReference type="Proteomes" id="UP001442494">
    <property type="component" value="Unassembled WGS sequence"/>
</dbReference>
<name>A0ABV0JN62_9CYAN</name>
<keyword evidence="2" id="KW-1185">Reference proteome</keyword>
<evidence type="ECO:0000313" key="1">
    <source>
        <dbReference type="EMBL" id="MEP0864111.1"/>
    </source>
</evidence>
<gene>
    <name evidence="1" type="ORF">NDI37_06490</name>
</gene>
<comment type="caution">
    <text evidence="1">The sequence shown here is derived from an EMBL/GenBank/DDBJ whole genome shotgun (WGS) entry which is preliminary data.</text>
</comment>
<dbReference type="RefSeq" id="WP_190428162.1">
    <property type="nucleotide sequence ID" value="NZ_JAMPKK010000010.1"/>
</dbReference>
<organism evidence="1 2">
    <name type="scientific">Funiculus sociatus GB2-A5</name>
    <dbReference type="NCBI Taxonomy" id="2933946"/>
    <lineage>
        <taxon>Bacteria</taxon>
        <taxon>Bacillati</taxon>
        <taxon>Cyanobacteriota</taxon>
        <taxon>Cyanophyceae</taxon>
        <taxon>Coleofasciculales</taxon>
        <taxon>Coleofasciculaceae</taxon>
        <taxon>Funiculus</taxon>
    </lineage>
</organism>
<dbReference type="EMBL" id="JAMPKK010000010">
    <property type="protein sequence ID" value="MEP0864111.1"/>
    <property type="molecule type" value="Genomic_DNA"/>
</dbReference>
<proteinExistence type="predicted"/>
<reference evidence="1 2" key="1">
    <citation type="submission" date="2022-04" db="EMBL/GenBank/DDBJ databases">
        <title>Positive selection, recombination, and allopatry shape intraspecific diversity of widespread and dominant cyanobacteria.</title>
        <authorList>
            <person name="Wei J."/>
            <person name="Shu W."/>
            <person name="Hu C."/>
        </authorList>
    </citation>
    <scope>NUCLEOTIDE SEQUENCE [LARGE SCALE GENOMIC DNA]</scope>
    <source>
        <strain evidence="1 2">GB2-A5</strain>
    </source>
</reference>
<protein>
    <submittedName>
        <fullName evidence="1">Uncharacterized protein</fullName>
    </submittedName>
</protein>
<evidence type="ECO:0000313" key="2">
    <source>
        <dbReference type="Proteomes" id="UP001442494"/>
    </source>
</evidence>